<accession>A0A382HPS1</accession>
<sequence length="78" mass="8704">MRVIDGDTVDVDIDLGFGVWIHKERVRVMGIDTPESRTRDLVEKAFGLAAKERLKELLPEGSPRVLKTEVDKKGGDAK</sequence>
<proteinExistence type="predicted"/>
<organism evidence="2">
    <name type="scientific">marine metagenome</name>
    <dbReference type="NCBI Taxonomy" id="408172"/>
    <lineage>
        <taxon>unclassified sequences</taxon>
        <taxon>metagenomes</taxon>
        <taxon>ecological metagenomes</taxon>
    </lineage>
</organism>
<feature type="domain" description="TNase-like" evidence="1">
    <location>
        <begin position="25"/>
        <end position="74"/>
    </location>
</feature>
<dbReference type="EMBL" id="UINC01062514">
    <property type="protein sequence ID" value="SVB89219.1"/>
    <property type="molecule type" value="Genomic_DNA"/>
</dbReference>
<dbReference type="Pfam" id="PF00565">
    <property type="entry name" value="SNase"/>
    <property type="match status" value="1"/>
</dbReference>
<reference evidence="2" key="1">
    <citation type="submission" date="2018-05" db="EMBL/GenBank/DDBJ databases">
        <authorList>
            <person name="Lanie J.A."/>
            <person name="Ng W.-L."/>
            <person name="Kazmierczak K.M."/>
            <person name="Andrzejewski T.M."/>
            <person name="Davidsen T.M."/>
            <person name="Wayne K.J."/>
            <person name="Tettelin H."/>
            <person name="Glass J.I."/>
            <person name="Rusch D."/>
            <person name="Podicherti R."/>
            <person name="Tsui H.-C.T."/>
            <person name="Winkler M.E."/>
        </authorList>
    </citation>
    <scope>NUCLEOTIDE SEQUENCE</scope>
</reference>
<feature type="non-terminal residue" evidence="2">
    <location>
        <position position="78"/>
    </location>
</feature>
<dbReference type="SUPFAM" id="SSF50199">
    <property type="entry name" value="Staphylococcal nuclease"/>
    <property type="match status" value="1"/>
</dbReference>
<protein>
    <recommendedName>
        <fullName evidence="1">TNase-like domain-containing protein</fullName>
    </recommendedName>
</protein>
<dbReference type="Gene3D" id="2.40.50.90">
    <property type="match status" value="1"/>
</dbReference>
<evidence type="ECO:0000259" key="1">
    <source>
        <dbReference type="Pfam" id="PF00565"/>
    </source>
</evidence>
<gene>
    <name evidence="2" type="ORF">METZ01_LOCUS242073</name>
</gene>
<dbReference type="AlphaFoldDB" id="A0A382HPS1"/>
<evidence type="ECO:0000313" key="2">
    <source>
        <dbReference type="EMBL" id="SVB89219.1"/>
    </source>
</evidence>
<name>A0A382HPS1_9ZZZZ</name>
<dbReference type="InterPro" id="IPR035437">
    <property type="entry name" value="SNase_OB-fold_sf"/>
</dbReference>
<dbReference type="InterPro" id="IPR016071">
    <property type="entry name" value="Staphylococal_nuclease_OB-fold"/>
</dbReference>